<evidence type="ECO:0000313" key="2">
    <source>
        <dbReference type="EMBL" id="CAF5095705.1"/>
    </source>
</evidence>
<dbReference type="InterPro" id="IPR043127">
    <property type="entry name" value="Sec-1-like_dom3a"/>
</dbReference>
<proteinExistence type="inferred from homology"/>
<reference evidence="2" key="1">
    <citation type="submission" date="2021-02" db="EMBL/GenBank/DDBJ databases">
        <authorList>
            <person name="Nowell W R."/>
        </authorList>
    </citation>
    <scope>NUCLEOTIDE SEQUENCE</scope>
</reference>
<protein>
    <submittedName>
        <fullName evidence="2">Uncharacterized protein</fullName>
    </submittedName>
</protein>
<comment type="caution">
    <text evidence="2">The sequence shown here is derived from an EMBL/GenBank/DDBJ whole genome shotgun (WGS) entry which is preliminary data.</text>
</comment>
<dbReference type="GO" id="GO:0016192">
    <property type="term" value="P:vesicle-mediated transport"/>
    <property type="evidence" value="ECO:0007669"/>
    <property type="project" value="InterPro"/>
</dbReference>
<dbReference type="EMBL" id="CAJOBH010237231">
    <property type="protein sequence ID" value="CAF5095705.1"/>
    <property type="molecule type" value="Genomic_DNA"/>
</dbReference>
<gene>
    <name evidence="2" type="ORF">BYL167_LOCUS63734</name>
</gene>
<organism evidence="2 3">
    <name type="scientific">Rotaria magnacalcarata</name>
    <dbReference type="NCBI Taxonomy" id="392030"/>
    <lineage>
        <taxon>Eukaryota</taxon>
        <taxon>Metazoa</taxon>
        <taxon>Spiralia</taxon>
        <taxon>Gnathifera</taxon>
        <taxon>Rotifera</taxon>
        <taxon>Eurotatoria</taxon>
        <taxon>Bdelloidea</taxon>
        <taxon>Philodinida</taxon>
        <taxon>Philodinidae</taxon>
        <taxon>Rotaria</taxon>
    </lineage>
</organism>
<name>A0A8S3F1E6_9BILA</name>
<sequence>FQRPVLVILDRSIDLASLLHHTWTCQALAHDILDFKSNRVEIEEVDESIVLNDGQHPTKRRSYDLMQTDKFWKQQKGNPFPIVAESIQEELERYRQSEEEVKRLKTAMGIEGDPQDLASSQLNDMTSKLTSAVSSLPELLERKKLLDAHTNIATALLDQIKKRKLDIFFETEEKIMAKQVQEKILIEILSDPTAGTPEDKLRLFLIHYICTPMMTQV</sequence>
<evidence type="ECO:0000256" key="1">
    <source>
        <dbReference type="ARBA" id="ARBA00009884"/>
    </source>
</evidence>
<dbReference type="InterPro" id="IPR001619">
    <property type="entry name" value="Sec1-like"/>
</dbReference>
<evidence type="ECO:0000313" key="3">
    <source>
        <dbReference type="Proteomes" id="UP000681967"/>
    </source>
</evidence>
<dbReference type="Proteomes" id="UP000681967">
    <property type="component" value="Unassembled WGS sequence"/>
</dbReference>
<dbReference type="SUPFAM" id="SSF56815">
    <property type="entry name" value="Sec1/munc18-like (SM) proteins"/>
    <property type="match status" value="1"/>
</dbReference>
<feature type="non-terminal residue" evidence="2">
    <location>
        <position position="1"/>
    </location>
</feature>
<comment type="similarity">
    <text evidence="1">Belongs to the STXBP/unc-18/SEC1 family.</text>
</comment>
<dbReference type="Pfam" id="PF00995">
    <property type="entry name" value="Sec1"/>
    <property type="match status" value="1"/>
</dbReference>
<accession>A0A8S3F1E6</accession>
<dbReference type="AlphaFoldDB" id="A0A8S3F1E6"/>
<dbReference type="PANTHER" id="PTHR11679">
    <property type="entry name" value="VESICLE PROTEIN SORTING-ASSOCIATED"/>
    <property type="match status" value="1"/>
</dbReference>
<dbReference type="Gene3D" id="1.25.40.60">
    <property type="match status" value="1"/>
</dbReference>
<dbReference type="Gene3D" id="3.90.830.10">
    <property type="entry name" value="Syntaxin Binding Protein 1, Chain A, domain 2"/>
    <property type="match status" value="1"/>
</dbReference>
<dbReference type="InterPro" id="IPR036045">
    <property type="entry name" value="Sec1-like_sf"/>
</dbReference>